<keyword evidence="5" id="KW-0732">Signal</keyword>
<feature type="transmembrane region" description="Helical" evidence="5">
    <location>
        <begin position="483"/>
        <end position="506"/>
    </location>
</feature>
<gene>
    <name evidence="7" type="primary">LOC114239349</name>
</gene>
<comment type="subcellular location">
    <subcellularLocation>
        <location evidence="5">Membrane</location>
        <topology evidence="5">Single-pass membrane protein</topology>
    </subcellularLocation>
</comment>
<dbReference type="PANTHER" id="PTHR48043">
    <property type="entry name" value="EG:EG0003.4 PROTEIN-RELATED"/>
    <property type="match status" value="1"/>
</dbReference>
<evidence type="ECO:0000313" key="6">
    <source>
        <dbReference type="Proteomes" id="UP000504629"/>
    </source>
</evidence>
<keyword evidence="2 4" id="KW-0328">Glycosyltransferase</keyword>
<dbReference type="AlphaFoldDB" id="A0A6J2J9P5"/>
<evidence type="ECO:0000256" key="1">
    <source>
        <dbReference type="ARBA" id="ARBA00009995"/>
    </source>
</evidence>
<keyword evidence="6" id="KW-1185">Reference proteome</keyword>
<keyword evidence="5" id="KW-1133">Transmembrane helix</keyword>
<evidence type="ECO:0000256" key="2">
    <source>
        <dbReference type="ARBA" id="ARBA00022676"/>
    </source>
</evidence>
<feature type="chain" id="PRO_5027153608" description="UDP-glucuronosyltransferase" evidence="5">
    <location>
        <begin position="21"/>
        <end position="518"/>
    </location>
</feature>
<dbReference type="SUPFAM" id="SSF53756">
    <property type="entry name" value="UDP-Glycosyltransferase/glycogen phosphorylase"/>
    <property type="match status" value="1"/>
</dbReference>
<protein>
    <recommendedName>
        <fullName evidence="5">UDP-glucuronosyltransferase</fullName>
        <ecNumber evidence="5">2.4.1.17</ecNumber>
    </recommendedName>
</protein>
<evidence type="ECO:0000256" key="3">
    <source>
        <dbReference type="ARBA" id="ARBA00022679"/>
    </source>
</evidence>
<name>A0A6J2J9P5_BOMMA</name>
<dbReference type="GO" id="GO:0016020">
    <property type="term" value="C:membrane"/>
    <property type="evidence" value="ECO:0007669"/>
    <property type="project" value="UniProtKB-SubCell"/>
</dbReference>
<organism evidence="6 7">
    <name type="scientific">Bombyx mandarina</name>
    <name type="common">Wild silk moth</name>
    <name type="synonym">Wild silkworm</name>
    <dbReference type="NCBI Taxonomy" id="7092"/>
    <lineage>
        <taxon>Eukaryota</taxon>
        <taxon>Metazoa</taxon>
        <taxon>Ecdysozoa</taxon>
        <taxon>Arthropoda</taxon>
        <taxon>Hexapoda</taxon>
        <taxon>Insecta</taxon>
        <taxon>Pterygota</taxon>
        <taxon>Neoptera</taxon>
        <taxon>Endopterygota</taxon>
        <taxon>Lepidoptera</taxon>
        <taxon>Glossata</taxon>
        <taxon>Ditrysia</taxon>
        <taxon>Bombycoidea</taxon>
        <taxon>Bombycidae</taxon>
        <taxon>Bombycinae</taxon>
        <taxon>Bombyx</taxon>
    </lineage>
</organism>
<comment type="catalytic activity">
    <reaction evidence="5">
        <text>glucuronate acceptor + UDP-alpha-D-glucuronate = acceptor beta-D-glucuronoside + UDP + H(+)</text>
        <dbReference type="Rhea" id="RHEA:21032"/>
        <dbReference type="ChEBI" id="CHEBI:15378"/>
        <dbReference type="ChEBI" id="CHEBI:58052"/>
        <dbReference type="ChEBI" id="CHEBI:58223"/>
        <dbReference type="ChEBI" id="CHEBI:132367"/>
        <dbReference type="ChEBI" id="CHEBI:132368"/>
        <dbReference type="EC" id="2.4.1.17"/>
    </reaction>
</comment>
<keyword evidence="3 4" id="KW-0808">Transferase</keyword>
<dbReference type="CTD" id="100500756"/>
<evidence type="ECO:0000256" key="5">
    <source>
        <dbReference type="RuleBase" id="RU362059"/>
    </source>
</evidence>
<dbReference type="InterPro" id="IPR002213">
    <property type="entry name" value="UDP_glucos_trans"/>
</dbReference>
<comment type="similarity">
    <text evidence="1 4">Belongs to the UDP-glycosyltransferase family.</text>
</comment>
<evidence type="ECO:0000256" key="4">
    <source>
        <dbReference type="RuleBase" id="RU003718"/>
    </source>
</evidence>
<dbReference type="EC" id="2.4.1.17" evidence="5"/>
<feature type="signal peptide" evidence="5">
    <location>
        <begin position="1"/>
        <end position="20"/>
    </location>
</feature>
<reference evidence="7" key="1">
    <citation type="submission" date="2025-08" db="UniProtKB">
        <authorList>
            <consortium name="RefSeq"/>
        </authorList>
    </citation>
    <scope>IDENTIFICATION</scope>
    <source>
        <tissue evidence="7">Silk gland</tissue>
    </source>
</reference>
<sequence length="518" mass="58970">MSKSLFLFLCIASLLCFCDAYKVLVVFSLSGKSHSILGYGIVKHLLKTGHEVTYITAFPEESSDPNLTQIDVSSNMVALPKSYKESLNLKTVLEGKAVPLDFDIIHNLMNAVEMNTYQIENVSKLLNDPEQKFDVVIAEWMFTEICVGYAAIFNAPLIWFSSVQTHWIITKLIDESLHPAYNAEAIAHSIPPFNFFQRAHNLWTQLQVFYHLTKGRQETLYANEIVPIIKKRGLVPPSFNDLLYNSSLVLSNTHVSYAAATRLPQNYKPIGGFHIDEEVKPLPEDLKKVMDGASNGVIYFSMGSNLKSKEMPDMLKKELIKMFSDLKYTVLWKFEEEFFDLPENVHMVKWAPQHSILAHPNCVLFITHGGLLSTIESIHFVVPIIAIPVFGDQFINVEWSVRKGFGKRVDLSYTLAEDLKAAIEEVFANPRYKEIAKETSLIYHDRPVSPGAELVHWVEHVVKTKGALHLRSPALFVPLYQKLYLDVLVVILVFLIVLYKTARCLFFKEKITNKKKNN</sequence>
<keyword evidence="5" id="KW-0812">Transmembrane</keyword>
<dbReference type="Proteomes" id="UP000504629">
    <property type="component" value="Unplaced"/>
</dbReference>
<evidence type="ECO:0000313" key="7">
    <source>
        <dbReference type="RefSeq" id="XP_028025309.1"/>
    </source>
</evidence>
<dbReference type="Gene3D" id="3.40.50.2000">
    <property type="entry name" value="Glycogen Phosphorylase B"/>
    <property type="match status" value="1"/>
</dbReference>
<dbReference type="CDD" id="cd03784">
    <property type="entry name" value="GT1_Gtf-like"/>
    <property type="match status" value="1"/>
</dbReference>
<dbReference type="GeneID" id="114239349"/>
<dbReference type="RefSeq" id="XP_028025309.1">
    <property type="nucleotide sequence ID" value="XM_028169508.1"/>
</dbReference>
<dbReference type="Pfam" id="PF00201">
    <property type="entry name" value="UDPGT"/>
    <property type="match status" value="1"/>
</dbReference>
<accession>A0A6J2J9P5</accession>
<dbReference type="PROSITE" id="PS00375">
    <property type="entry name" value="UDPGT"/>
    <property type="match status" value="1"/>
</dbReference>
<dbReference type="InterPro" id="IPR050271">
    <property type="entry name" value="UDP-glycosyltransferase"/>
</dbReference>
<dbReference type="InterPro" id="IPR035595">
    <property type="entry name" value="UDP_glycos_trans_CS"/>
</dbReference>
<dbReference type="KEGG" id="bman:114239349"/>
<dbReference type="GO" id="GO:0015020">
    <property type="term" value="F:glucuronosyltransferase activity"/>
    <property type="evidence" value="ECO:0007669"/>
    <property type="project" value="UniProtKB-EC"/>
</dbReference>
<dbReference type="FunFam" id="3.40.50.2000:FF:000021">
    <property type="entry name" value="UDP-glucuronosyltransferase"/>
    <property type="match status" value="1"/>
</dbReference>
<dbReference type="OrthoDB" id="5835829at2759"/>
<keyword evidence="5" id="KW-0472">Membrane</keyword>
<proteinExistence type="inferred from homology"/>
<dbReference type="PANTHER" id="PTHR48043:SF159">
    <property type="entry name" value="EG:EG0003.4 PROTEIN-RELATED"/>
    <property type="match status" value="1"/>
</dbReference>